<dbReference type="Gene3D" id="3.30.1490.480">
    <property type="entry name" value="Endolytic murein transglycosylase"/>
    <property type="match status" value="1"/>
</dbReference>
<dbReference type="NCBIfam" id="TIGR00247">
    <property type="entry name" value="endolytic transglycosylase MltG"/>
    <property type="match status" value="1"/>
</dbReference>
<keyword evidence="3" id="KW-1133">Transmembrane helix</keyword>
<keyword evidence="2" id="KW-0812">Transmembrane</keyword>
<evidence type="ECO:0000256" key="1">
    <source>
        <dbReference type="ARBA" id="ARBA00022475"/>
    </source>
</evidence>
<dbReference type="GO" id="GO:0016829">
    <property type="term" value="F:lyase activity"/>
    <property type="evidence" value="ECO:0007669"/>
    <property type="project" value="UniProtKB-KW"/>
</dbReference>
<dbReference type="AlphaFoldDB" id="A0A6J5YQL0"/>
<dbReference type="PANTHER" id="PTHR30518:SF2">
    <property type="entry name" value="ENDOLYTIC MUREIN TRANSGLYCOSYLASE"/>
    <property type="match status" value="1"/>
</dbReference>
<keyword evidence="5" id="KW-0456">Lyase</keyword>
<reference evidence="7" key="1">
    <citation type="submission" date="2020-05" db="EMBL/GenBank/DDBJ databases">
        <authorList>
            <person name="Chiriac C."/>
            <person name="Salcher M."/>
            <person name="Ghai R."/>
            <person name="Kavagutti S V."/>
        </authorList>
    </citation>
    <scope>NUCLEOTIDE SEQUENCE</scope>
</reference>
<dbReference type="EMBL" id="CAESAG010000005">
    <property type="protein sequence ID" value="CAB4330143.1"/>
    <property type="molecule type" value="Genomic_DNA"/>
</dbReference>
<proteinExistence type="inferred from homology"/>
<keyword evidence="1" id="KW-1003">Cell membrane</keyword>
<dbReference type="HAMAP" id="MF_02065">
    <property type="entry name" value="MltG"/>
    <property type="match status" value="1"/>
</dbReference>
<evidence type="ECO:0000256" key="5">
    <source>
        <dbReference type="ARBA" id="ARBA00023239"/>
    </source>
</evidence>
<name>A0A6J5YQL0_9ZZZZ</name>
<dbReference type="PANTHER" id="PTHR30518">
    <property type="entry name" value="ENDOLYTIC MUREIN TRANSGLYCOSYLASE"/>
    <property type="match status" value="1"/>
</dbReference>
<protein>
    <submittedName>
        <fullName evidence="7">Unannotated protein</fullName>
    </submittedName>
</protein>
<dbReference type="InterPro" id="IPR003770">
    <property type="entry name" value="MLTG-like"/>
</dbReference>
<sequence>MTREVSIEIKAGETGSSIATSLFSKGVVKSSQSFFRIAVSDSRSEQIAPGTHQIQRNICAQDALNQLLDSKRIVGLVNIVEGAWISEILPQLYTAGFAPADVASSLRSIKKPNGFTNTEGLLFPAQYSFAKGTSAEAAIASMVENANSAMQKAGFFSSGLKFSPQQLLIIASLLQAEGNTGDFGKISQVIRNRLKIGMPLQFDSTVHYIKKSRGSVFLSTQSTLISSPFNTYRRYGLPPGPINNPGLAAMRAATNPTPGNWLYFITVAPFDTRFTADIDQFNEWKIEYKKNLRAGKFRSSR</sequence>
<evidence type="ECO:0000313" key="7">
    <source>
        <dbReference type="EMBL" id="CAB4330143.1"/>
    </source>
</evidence>
<dbReference type="GO" id="GO:0071555">
    <property type="term" value="P:cell wall organization"/>
    <property type="evidence" value="ECO:0007669"/>
    <property type="project" value="UniProtKB-KW"/>
</dbReference>
<evidence type="ECO:0000256" key="6">
    <source>
        <dbReference type="ARBA" id="ARBA00023316"/>
    </source>
</evidence>
<organism evidence="7">
    <name type="scientific">freshwater metagenome</name>
    <dbReference type="NCBI Taxonomy" id="449393"/>
    <lineage>
        <taxon>unclassified sequences</taxon>
        <taxon>metagenomes</taxon>
        <taxon>ecological metagenomes</taxon>
    </lineage>
</organism>
<keyword evidence="4" id="KW-0472">Membrane</keyword>
<keyword evidence="6" id="KW-0961">Cell wall biogenesis/degradation</keyword>
<evidence type="ECO:0000256" key="3">
    <source>
        <dbReference type="ARBA" id="ARBA00022989"/>
    </source>
</evidence>
<accession>A0A6J5YQL0</accession>
<dbReference type="Pfam" id="PF02618">
    <property type="entry name" value="YceG"/>
    <property type="match status" value="1"/>
</dbReference>
<evidence type="ECO:0000256" key="4">
    <source>
        <dbReference type="ARBA" id="ARBA00023136"/>
    </source>
</evidence>
<evidence type="ECO:0000256" key="2">
    <source>
        <dbReference type="ARBA" id="ARBA00022692"/>
    </source>
</evidence>
<gene>
    <name evidence="7" type="ORF">UFOPK4080_00094</name>
</gene>